<gene>
    <name evidence="1" type="primary">Piso0_002356</name>
    <name evidence="1" type="ORF">GNLVRS01_PISO0I08434g</name>
</gene>
<keyword evidence="2" id="KW-1185">Reference proteome</keyword>
<evidence type="ECO:0000313" key="1">
    <source>
        <dbReference type="EMBL" id="CCE81693.1"/>
    </source>
</evidence>
<name>G8YEU4_PICSO</name>
<dbReference type="AlphaFoldDB" id="G8YEU4"/>
<dbReference type="HOGENOM" id="CLU_1587120_0_0_1"/>
<dbReference type="InParanoid" id="G8YEU4"/>
<accession>G8YEU4</accession>
<evidence type="ECO:0000313" key="2">
    <source>
        <dbReference type="Proteomes" id="UP000005222"/>
    </source>
</evidence>
<reference evidence="1 2" key="1">
    <citation type="journal article" date="2012" name="G3 (Bethesda)">
        <title>Pichia sorbitophila, an interspecies yeast hybrid reveals early steps of genome resolution following polyploidization.</title>
        <authorList>
            <person name="Leh Louis V."/>
            <person name="Despons L."/>
            <person name="Friedrich A."/>
            <person name="Martin T."/>
            <person name="Durrens P."/>
            <person name="Casaregola S."/>
            <person name="Neuveglise C."/>
            <person name="Fairhead C."/>
            <person name="Marck C."/>
            <person name="Cruz J.A."/>
            <person name="Straub M.L."/>
            <person name="Kugler V."/>
            <person name="Sacerdot C."/>
            <person name="Uzunov Z."/>
            <person name="Thierry A."/>
            <person name="Weiss S."/>
            <person name="Bleykasten C."/>
            <person name="De Montigny J."/>
            <person name="Jacques N."/>
            <person name="Jung P."/>
            <person name="Lemaire M."/>
            <person name="Mallet S."/>
            <person name="Morel G."/>
            <person name="Richard G.F."/>
            <person name="Sarkar A."/>
            <person name="Savel G."/>
            <person name="Schacherer J."/>
            <person name="Seret M.L."/>
            <person name="Talla E."/>
            <person name="Samson G."/>
            <person name="Jubin C."/>
            <person name="Poulain J."/>
            <person name="Vacherie B."/>
            <person name="Barbe V."/>
            <person name="Pelletier E."/>
            <person name="Sherman D.J."/>
            <person name="Westhof E."/>
            <person name="Weissenbach J."/>
            <person name="Baret P.V."/>
            <person name="Wincker P."/>
            <person name="Gaillardin C."/>
            <person name="Dujon B."/>
            <person name="Souciet J.L."/>
        </authorList>
    </citation>
    <scope>NUCLEOTIDE SEQUENCE [LARGE SCALE GENOMIC DNA]</scope>
    <source>
        <strain evidence="2">ATCC MYA-4447 / BCRC 22081 / CBS 7064 / NBRC 10061 / NRRL Y-12695</strain>
    </source>
</reference>
<dbReference type="EMBL" id="FO082051">
    <property type="protein sequence ID" value="CCE81693.1"/>
    <property type="molecule type" value="Genomic_DNA"/>
</dbReference>
<proteinExistence type="predicted"/>
<protein>
    <submittedName>
        <fullName evidence="1">Piso0_002356 protein</fullName>
    </submittedName>
</protein>
<sequence>MNFSYSRQQWSLRRPFTCFYILVPDLRTVFASGNSTQPVQFSLLTYALDFLLHWLIRLDAHPRKSLQQRHNAAFEPLCITSGCRTRLVPMTLFPRDCLGYCNASVSKDPQWMHYAPATKASQGHGTTLCADLRGKSPLQCARAQTGARHDGRKTIGHSGRSLWWEGVV</sequence>
<dbReference type="Proteomes" id="UP000005222">
    <property type="component" value="Chromosome I"/>
</dbReference>
<organism evidence="1 2">
    <name type="scientific">Pichia sorbitophila (strain ATCC MYA-4447 / BCRC 22081 / CBS 7064 / NBRC 10061 / NRRL Y-12695)</name>
    <name type="common">Hybrid yeast</name>
    <dbReference type="NCBI Taxonomy" id="559304"/>
    <lineage>
        <taxon>Eukaryota</taxon>
        <taxon>Fungi</taxon>
        <taxon>Dikarya</taxon>
        <taxon>Ascomycota</taxon>
        <taxon>Saccharomycotina</taxon>
        <taxon>Pichiomycetes</taxon>
        <taxon>Debaryomycetaceae</taxon>
        <taxon>Millerozyma</taxon>
    </lineage>
</organism>